<proteinExistence type="predicted"/>
<protein>
    <submittedName>
        <fullName evidence="3">Uncharacterized protein</fullName>
    </submittedName>
</protein>
<name>A0A058Z4Q3_FONAL</name>
<evidence type="ECO:0000256" key="1">
    <source>
        <dbReference type="ARBA" id="ARBA00022723"/>
    </source>
</evidence>
<evidence type="ECO:0000256" key="2">
    <source>
        <dbReference type="ARBA" id="ARBA00023004"/>
    </source>
</evidence>
<dbReference type="GO" id="GO:0046872">
    <property type="term" value="F:metal ion binding"/>
    <property type="evidence" value="ECO:0007669"/>
    <property type="project" value="UniProtKB-KW"/>
</dbReference>
<organism evidence="3">
    <name type="scientific">Fonticula alba</name>
    <name type="common">Slime mold</name>
    <dbReference type="NCBI Taxonomy" id="691883"/>
    <lineage>
        <taxon>Eukaryota</taxon>
        <taxon>Rotosphaerida</taxon>
        <taxon>Fonticulaceae</taxon>
        <taxon>Fonticula</taxon>
    </lineage>
</organism>
<keyword evidence="2" id="KW-0408">Iron</keyword>
<reference evidence="3" key="1">
    <citation type="submission" date="2013-04" db="EMBL/GenBank/DDBJ databases">
        <title>The Genome Sequence of Fonticula alba ATCC 38817.</title>
        <authorList>
            <consortium name="The Broad Institute Genomics Platform"/>
            <person name="Russ C."/>
            <person name="Cuomo C."/>
            <person name="Burger G."/>
            <person name="Gray M.W."/>
            <person name="Holland P.W.H."/>
            <person name="King N."/>
            <person name="Lang F.B.F."/>
            <person name="Roger A.J."/>
            <person name="Ruiz-Trillo I."/>
            <person name="Brown M."/>
            <person name="Walker B."/>
            <person name="Young S."/>
            <person name="Zeng Q."/>
            <person name="Gargeya S."/>
            <person name="Fitzgerald M."/>
            <person name="Haas B."/>
            <person name="Abouelleil A."/>
            <person name="Allen A.W."/>
            <person name="Alvarado L."/>
            <person name="Arachchi H.M."/>
            <person name="Berlin A.M."/>
            <person name="Chapman S.B."/>
            <person name="Gainer-Dewar J."/>
            <person name="Goldberg J."/>
            <person name="Griggs A."/>
            <person name="Gujja S."/>
            <person name="Hansen M."/>
            <person name="Howarth C."/>
            <person name="Imamovic A."/>
            <person name="Ireland A."/>
            <person name="Larimer J."/>
            <person name="McCowan C."/>
            <person name="Murphy C."/>
            <person name="Pearson M."/>
            <person name="Poon T.W."/>
            <person name="Priest M."/>
            <person name="Roberts A."/>
            <person name="Saif S."/>
            <person name="Shea T."/>
            <person name="Sisk P."/>
            <person name="Sykes S."/>
            <person name="Wortman J."/>
            <person name="Nusbaum C."/>
            <person name="Birren B."/>
        </authorList>
    </citation>
    <scope>NUCLEOTIDE SEQUENCE [LARGE SCALE GENOMIC DNA]</scope>
    <source>
        <strain evidence="3">ATCC 38817</strain>
    </source>
</reference>
<gene>
    <name evidence="3" type="ORF">H696_04522</name>
</gene>
<accession>A0A058Z4Q3</accession>
<dbReference type="EMBL" id="KB932207">
    <property type="protein sequence ID" value="KCV69106.1"/>
    <property type="molecule type" value="Genomic_DNA"/>
</dbReference>
<sequence>MLHGYSQSLAQPTWAYMDFVTVVLPAPGPNDADPCQTAGRPVAFHLAFLRDNCPKAVNASSGQKAHSSGALPAFGGPGLQITFGPGVRGSLYQSDPRTAAPLICHVDDGADTVPEPADGHPALRIVWPDGNASTFTASWLRQRAYDRRHLPVGEQQTLARSALRRHLGPKALYWDAQSWRASLWD</sequence>
<dbReference type="Gene3D" id="3.30.2020.30">
    <property type="match status" value="1"/>
</dbReference>
<evidence type="ECO:0000313" key="4">
    <source>
        <dbReference type="Proteomes" id="UP000030693"/>
    </source>
</evidence>
<dbReference type="RefSeq" id="XP_009496677.1">
    <property type="nucleotide sequence ID" value="XM_009498402.1"/>
</dbReference>
<dbReference type="AlphaFoldDB" id="A0A058Z4Q3"/>
<dbReference type="Proteomes" id="UP000030693">
    <property type="component" value="Unassembled WGS sequence"/>
</dbReference>
<keyword evidence="4" id="KW-1185">Reference proteome</keyword>
<dbReference type="GeneID" id="20529247"/>
<evidence type="ECO:0000313" key="3">
    <source>
        <dbReference type="EMBL" id="KCV69106.1"/>
    </source>
</evidence>
<keyword evidence="1" id="KW-0479">Metal-binding</keyword>
<dbReference type="InterPro" id="IPR038492">
    <property type="entry name" value="GBBH-like_N_sf"/>
</dbReference>